<protein>
    <submittedName>
        <fullName evidence="1">Uncharacterized protein</fullName>
    </submittedName>
</protein>
<dbReference type="Proteomes" id="UP000011713">
    <property type="component" value="Unassembled WGS sequence"/>
</dbReference>
<sequence length="129" mass="14491">MMCNPFTDSLLRDLTEGSTGWDEARGKRGRPLGQDLQALKHPLELDPLHSAAIVEAINARLEPIAPGQAYEVVAKTRYLRRSQESKARRSGLSRLVATAWEEVKIFGYRVTTVSHALWIELSQPRHGSR</sequence>
<dbReference type="VEuPathDB" id="FungiDB:HpaG813358"/>
<evidence type="ECO:0000313" key="1">
    <source>
        <dbReference type="EnsemblProtists" id="HpaP813358"/>
    </source>
</evidence>
<dbReference type="HOGENOM" id="CLU_1952977_0_0_1"/>
<dbReference type="AlphaFoldDB" id="M4C2P2"/>
<dbReference type="InParanoid" id="M4C2P2"/>
<evidence type="ECO:0000313" key="2">
    <source>
        <dbReference type="Proteomes" id="UP000011713"/>
    </source>
</evidence>
<dbReference type="EnsemblProtists" id="HpaT813358">
    <property type="protein sequence ID" value="HpaP813358"/>
    <property type="gene ID" value="HpaG813358"/>
</dbReference>
<keyword evidence="2" id="KW-1185">Reference proteome</keyword>
<accession>M4C2P2</accession>
<reference evidence="1" key="2">
    <citation type="submission" date="2015-06" db="UniProtKB">
        <authorList>
            <consortium name="EnsemblProtists"/>
        </authorList>
    </citation>
    <scope>IDENTIFICATION</scope>
    <source>
        <strain evidence="1">Emoy2</strain>
    </source>
</reference>
<proteinExistence type="predicted"/>
<reference evidence="2" key="1">
    <citation type="journal article" date="2010" name="Science">
        <title>Signatures of adaptation to obligate biotrophy in the Hyaloperonospora arabidopsidis genome.</title>
        <authorList>
            <person name="Baxter L."/>
            <person name="Tripathy S."/>
            <person name="Ishaque N."/>
            <person name="Boot N."/>
            <person name="Cabral A."/>
            <person name="Kemen E."/>
            <person name="Thines M."/>
            <person name="Ah-Fong A."/>
            <person name="Anderson R."/>
            <person name="Badejoko W."/>
            <person name="Bittner-Eddy P."/>
            <person name="Boore J.L."/>
            <person name="Chibucos M.C."/>
            <person name="Coates M."/>
            <person name="Dehal P."/>
            <person name="Delehaunty K."/>
            <person name="Dong S."/>
            <person name="Downton P."/>
            <person name="Dumas B."/>
            <person name="Fabro G."/>
            <person name="Fronick C."/>
            <person name="Fuerstenberg S.I."/>
            <person name="Fulton L."/>
            <person name="Gaulin E."/>
            <person name="Govers F."/>
            <person name="Hughes L."/>
            <person name="Humphray S."/>
            <person name="Jiang R.H."/>
            <person name="Judelson H."/>
            <person name="Kamoun S."/>
            <person name="Kyung K."/>
            <person name="Meijer H."/>
            <person name="Minx P."/>
            <person name="Morris P."/>
            <person name="Nelson J."/>
            <person name="Phuntumart V."/>
            <person name="Qutob D."/>
            <person name="Rehmany A."/>
            <person name="Rougon-Cardoso A."/>
            <person name="Ryden P."/>
            <person name="Torto-Alalibo T."/>
            <person name="Studholme D."/>
            <person name="Wang Y."/>
            <person name="Win J."/>
            <person name="Wood J."/>
            <person name="Clifton S.W."/>
            <person name="Rogers J."/>
            <person name="Van den Ackerveken G."/>
            <person name="Jones J.D."/>
            <person name="McDowell J.M."/>
            <person name="Beynon J."/>
            <person name="Tyler B.M."/>
        </authorList>
    </citation>
    <scope>NUCLEOTIDE SEQUENCE [LARGE SCALE GENOMIC DNA]</scope>
    <source>
        <strain evidence="2">Emoy2</strain>
    </source>
</reference>
<dbReference type="EMBL" id="JH598133">
    <property type="status" value="NOT_ANNOTATED_CDS"/>
    <property type="molecule type" value="Genomic_DNA"/>
</dbReference>
<organism evidence="1 2">
    <name type="scientific">Hyaloperonospora arabidopsidis (strain Emoy2)</name>
    <name type="common">Downy mildew agent</name>
    <name type="synonym">Peronospora arabidopsidis</name>
    <dbReference type="NCBI Taxonomy" id="559515"/>
    <lineage>
        <taxon>Eukaryota</taxon>
        <taxon>Sar</taxon>
        <taxon>Stramenopiles</taxon>
        <taxon>Oomycota</taxon>
        <taxon>Peronosporomycetes</taxon>
        <taxon>Peronosporales</taxon>
        <taxon>Peronosporaceae</taxon>
        <taxon>Hyaloperonospora</taxon>
    </lineage>
</organism>
<name>M4C2P2_HYAAE</name>